<dbReference type="CDD" id="cd06257">
    <property type="entry name" value="DnaJ"/>
    <property type="match status" value="1"/>
</dbReference>
<reference evidence="9" key="2">
    <citation type="submission" date="2015-01" db="EMBL/GenBank/DDBJ databases">
        <title>Evolutionary Origins and Diversification of the Mycorrhizal Mutualists.</title>
        <authorList>
            <consortium name="DOE Joint Genome Institute"/>
            <consortium name="Mycorrhizal Genomics Consortium"/>
            <person name="Kohler A."/>
            <person name="Kuo A."/>
            <person name="Nagy L.G."/>
            <person name="Floudas D."/>
            <person name="Copeland A."/>
            <person name="Barry K.W."/>
            <person name="Cichocki N."/>
            <person name="Veneault-Fourrey C."/>
            <person name="LaButti K."/>
            <person name="Lindquist E.A."/>
            <person name="Lipzen A."/>
            <person name="Lundell T."/>
            <person name="Morin E."/>
            <person name="Murat C."/>
            <person name="Riley R."/>
            <person name="Ohm R."/>
            <person name="Sun H."/>
            <person name="Tunlid A."/>
            <person name="Henrissat B."/>
            <person name="Grigoriev I.V."/>
            <person name="Hibbett D.S."/>
            <person name="Martin F."/>
        </authorList>
    </citation>
    <scope>NUCLEOTIDE SEQUENCE [LARGE SCALE GENOMIC DNA]</scope>
    <source>
        <strain evidence="9">MAFF 305830</strain>
    </source>
</reference>
<evidence type="ECO:0000256" key="6">
    <source>
        <dbReference type="SAM" id="MobiDB-lite"/>
    </source>
</evidence>
<keyword evidence="2" id="KW-0812">Transmembrane</keyword>
<evidence type="ECO:0000256" key="2">
    <source>
        <dbReference type="ARBA" id="ARBA00022692"/>
    </source>
</evidence>
<dbReference type="InterPro" id="IPR018253">
    <property type="entry name" value="DnaJ_domain_CS"/>
</dbReference>
<dbReference type="SUPFAM" id="SSF46565">
    <property type="entry name" value="Chaperone J-domain"/>
    <property type="match status" value="1"/>
</dbReference>
<reference evidence="8 9" key="1">
    <citation type="submission" date="2014-04" db="EMBL/GenBank/DDBJ databases">
        <authorList>
            <consortium name="DOE Joint Genome Institute"/>
            <person name="Kuo A."/>
            <person name="Zuccaro A."/>
            <person name="Kohler A."/>
            <person name="Nagy L.G."/>
            <person name="Floudas D."/>
            <person name="Copeland A."/>
            <person name="Barry K.W."/>
            <person name="Cichocki N."/>
            <person name="Veneault-Fourrey C."/>
            <person name="LaButti K."/>
            <person name="Lindquist E.A."/>
            <person name="Lipzen A."/>
            <person name="Lundell T."/>
            <person name="Morin E."/>
            <person name="Murat C."/>
            <person name="Sun H."/>
            <person name="Tunlid A."/>
            <person name="Henrissat B."/>
            <person name="Grigoriev I.V."/>
            <person name="Hibbett D.S."/>
            <person name="Martin F."/>
            <person name="Nordberg H.P."/>
            <person name="Cantor M.N."/>
            <person name="Hua S.X."/>
        </authorList>
    </citation>
    <scope>NUCLEOTIDE SEQUENCE [LARGE SCALE GENOMIC DNA]</scope>
    <source>
        <strain evidence="8 9">MAFF 305830</strain>
    </source>
</reference>
<dbReference type="PROSITE" id="PS00636">
    <property type="entry name" value="DNAJ_1"/>
    <property type="match status" value="1"/>
</dbReference>
<dbReference type="FunFam" id="1.10.287.110:FF:000070">
    <property type="entry name" value="Endoplasmic reticulum protein, putative"/>
    <property type="match status" value="1"/>
</dbReference>
<dbReference type="InterPro" id="IPR015399">
    <property type="entry name" value="DUF1977_DnaJ-like"/>
</dbReference>
<dbReference type="EMBL" id="KN824308">
    <property type="protein sequence ID" value="KIM26207.1"/>
    <property type="molecule type" value="Genomic_DNA"/>
</dbReference>
<feature type="region of interest" description="Disordered" evidence="6">
    <location>
        <begin position="59"/>
        <end position="140"/>
    </location>
</feature>
<feature type="compositionally biased region" description="Basic and acidic residues" evidence="6">
    <location>
        <begin position="130"/>
        <end position="140"/>
    </location>
</feature>
<proteinExistence type="predicted"/>
<keyword evidence="5" id="KW-0472">Membrane</keyword>
<sequence>MDSANKEEALKALAMARKYLSSTPPNVATAKRLALKSVALCETNEAMNFLERVRAVEEELKSSNTAGDSDAQAGPAGAGTAGHGSANANGEAHTTGAEPFAGSEGIKHRHTQASAASSATKPSAASTKGKGKDDDKRDYTPEQLAVVKRIRKCKVTQYYEIMSLEKDCEEADVKKAYRKLALQLHPDKNGAPGADEAFKMVSKAFQVLSDANLRAAFDRDGGDPEARFGSGMRASGANMRSPFSSTGGFEGELSPEDLFNMFFGGGFGGGGFGNGGVQFGQFGGGFGGPPMFSASFGPNGFRTTRVRQGGPHARNAAQEQAERPRGFKATALQLLPIIFFFVLAFSNSLFDIVGSFFTTPDPIYSFAPSPHYSMGRTTGGPMDIPYFVNPGQFAAHPFANPVGLETTNTPTSGKEMKSYGLRRWEKTIEERWKHWKYNECAVARERIDRQIDSHLGLFGLGTNWEAVNNLKEQKKKVEACNELREKGIHV</sequence>
<organism evidence="8 9">
    <name type="scientific">Serendipita vermifera MAFF 305830</name>
    <dbReference type="NCBI Taxonomy" id="933852"/>
    <lineage>
        <taxon>Eukaryota</taxon>
        <taxon>Fungi</taxon>
        <taxon>Dikarya</taxon>
        <taxon>Basidiomycota</taxon>
        <taxon>Agaricomycotina</taxon>
        <taxon>Agaricomycetes</taxon>
        <taxon>Sebacinales</taxon>
        <taxon>Serendipitaceae</taxon>
        <taxon>Serendipita</taxon>
    </lineage>
</organism>
<keyword evidence="3" id="KW-0256">Endoplasmic reticulum</keyword>
<feature type="domain" description="J" evidence="7">
    <location>
        <begin position="157"/>
        <end position="221"/>
    </location>
</feature>
<comment type="subcellular location">
    <subcellularLocation>
        <location evidence="1">Endoplasmic reticulum membrane</location>
        <topology evidence="1">Single-pass membrane protein</topology>
    </subcellularLocation>
</comment>
<dbReference type="InterPro" id="IPR001623">
    <property type="entry name" value="DnaJ_domain"/>
</dbReference>
<dbReference type="Proteomes" id="UP000054097">
    <property type="component" value="Unassembled WGS sequence"/>
</dbReference>
<dbReference type="Gene3D" id="1.10.287.110">
    <property type="entry name" value="DnaJ domain"/>
    <property type="match status" value="1"/>
</dbReference>
<dbReference type="AlphaFoldDB" id="A0A0C2XAJ9"/>
<evidence type="ECO:0000259" key="7">
    <source>
        <dbReference type="PROSITE" id="PS50076"/>
    </source>
</evidence>
<evidence type="ECO:0000313" key="9">
    <source>
        <dbReference type="Proteomes" id="UP000054097"/>
    </source>
</evidence>
<evidence type="ECO:0000256" key="4">
    <source>
        <dbReference type="ARBA" id="ARBA00022989"/>
    </source>
</evidence>
<evidence type="ECO:0000313" key="8">
    <source>
        <dbReference type="EMBL" id="KIM26207.1"/>
    </source>
</evidence>
<dbReference type="STRING" id="933852.A0A0C2XAJ9"/>
<keyword evidence="9" id="KW-1185">Reference proteome</keyword>
<dbReference type="PANTHER" id="PTHR43908:SF3">
    <property type="entry name" value="AT29763P-RELATED"/>
    <property type="match status" value="1"/>
</dbReference>
<accession>A0A0C2XAJ9</accession>
<dbReference type="GO" id="GO:0030544">
    <property type="term" value="F:Hsp70 protein binding"/>
    <property type="evidence" value="ECO:0007669"/>
    <property type="project" value="TreeGrafter"/>
</dbReference>
<evidence type="ECO:0000256" key="3">
    <source>
        <dbReference type="ARBA" id="ARBA00022824"/>
    </source>
</evidence>
<keyword evidence="4" id="KW-1133">Transmembrane helix</keyword>
<dbReference type="PANTHER" id="PTHR43908">
    <property type="entry name" value="AT29763P-RELATED"/>
    <property type="match status" value="1"/>
</dbReference>
<dbReference type="Pfam" id="PF09320">
    <property type="entry name" value="DUF1977"/>
    <property type="match status" value="1"/>
</dbReference>
<name>A0A0C2XAJ9_SERVB</name>
<dbReference type="Pfam" id="PF00226">
    <property type="entry name" value="DnaJ"/>
    <property type="match status" value="1"/>
</dbReference>
<gene>
    <name evidence="8" type="ORF">M408DRAFT_197372</name>
</gene>
<dbReference type="InterPro" id="IPR036869">
    <property type="entry name" value="J_dom_sf"/>
</dbReference>
<dbReference type="GO" id="GO:0071218">
    <property type="term" value="P:cellular response to misfolded protein"/>
    <property type="evidence" value="ECO:0007669"/>
    <property type="project" value="TreeGrafter"/>
</dbReference>
<dbReference type="OrthoDB" id="1507364at2759"/>
<protein>
    <recommendedName>
        <fullName evidence="7">J domain-containing protein</fullName>
    </recommendedName>
</protein>
<feature type="compositionally biased region" description="Low complexity" evidence="6">
    <location>
        <begin position="113"/>
        <end position="128"/>
    </location>
</feature>
<dbReference type="PRINTS" id="PR00625">
    <property type="entry name" value="JDOMAIN"/>
</dbReference>
<evidence type="ECO:0000256" key="5">
    <source>
        <dbReference type="ARBA" id="ARBA00023136"/>
    </source>
</evidence>
<dbReference type="GO" id="GO:0005789">
    <property type="term" value="C:endoplasmic reticulum membrane"/>
    <property type="evidence" value="ECO:0007669"/>
    <property type="project" value="UniProtKB-SubCell"/>
</dbReference>
<dbReference type="SMART" id="SM00271">
    <property type="entry name" value="DnaJ"/>
    <property type="match status" value="1"/>
</dbReference>
<dbReference type="PROSITE" id="PS50076">
    <property type="entry name" value="DNAJ_2"/>
    <property type="match status" value="1"/>
</dbReference>
<evidence type="ECO:0000256" key="1">
    <source>
        <dbReference type="ARBA" id="ARBA00004389"/>
    </source>
</evidence>
<dbReference type="InterPro" id="IPR051100">
    <property type="entry name" value="DnaJ_subfamily_B/C"/>
</dbReference>
<dbReference type="HOGENOM" id="CLU_043579_2_0_1"/>